<name>A0AAN8NQP0_POLSC</name>
<gene>
    <name evidence="2" type="ORF">RUM43_013968</name>
</gene>
<evidence type="ECO:0000313" key="2">
    <source>
        <dbReference type="EMBL" id="KAK6617740.1"/>
    </source>
</evidence>
<dbReference type="EMBL" id="JAWJWE010000043">
    <property type="protein sequence ID" value="KAK6617740.1"/>
    <property type="molecule type" value="Genomic_DNA"/>
</dbReference>
<feature type="region of interest" description="Disordered" evidence="1">
    <location>
        <begin position="1"/>
        <end position="27"/>
    </location>
</feature>
<dbReference type="Proteomes" id="UP001372834">
    <property type="component" value="Unassembled WGS sequence"/>
</dbReference>
<feature type="region of interest" description="Disordered" evidence="1">
    <location>
        <begin position="102"/>
        <end position="125"/>
    </location>
</feature>
<proteinExistence type="predicted"/>
<evidence type="ECO:0000256" key="1">
    <source>
        <dbReference type="SAM" id="MobiDB-lite"/>
    </source>
</evidence>
<evidence type="ECO:0000313" key="3">
    <source>
        <dbReference type="Proteomes" id="UP001372834"/>
    </source>
</evidence>
<sequence length="242" mass="26160">MSLRFPKSKLRDLSDGTPLSHGQNLSKTNQKSCNYLTMKKHKLKVGCDTQGPGRALVETRPLGVHVYLGSIREDFEKAIFSSNSKQIKLTAFAGANTEVENDFARTSHPPPVSSISGQPVSGPEIPARRVPASSVTGAINIDANSIKHFNMKGISGEHAMTRARPKKTTLKTLEDRKTALTSDMDVPPSTDGTGTAIVWSHASLVKQSTPYAVSFSHSVNEPGRKAQENSKGSLRLQKLTVP</sequence>
<feature type="region of interest" description="Disordered" evidence="1">
    <location>
        <begin position="219"/>
        <end position="242"/>
    </location>
</feature>
<organism evidence="2 3">
    <name type="scientific">Polyplax serrata</name>
    <name type="common">Common mouse louse</name>
    <dbReference type="NCBI Taxonomy" id="468196"/>
    <lineage>
        <taxon>Eukaryota</taxon>
        <taxon>Metazoa</taxon>
        <taxon>Ecdysozoa</taxon>
        <taxon>Arthropoda</taxon>
        <taxon>Hexapoda</taxon>
        <taxon>Insecta</taxon>
        <taxon>Pterygota</taxon>
        <taxon>Neoptera</taxon>
        <taxon>Paraneoptera</taxon>
        <taxon>Psocodea</taxon>
        <taxon>Troctomorpha</taxon>
        <taxon>Phthiraptera</taxon>
        <taxon>Anoplura</taxon>
        <taxon>Polyplacidae</taxon>
        <taxon>Polyplax</taxon>
    </lineage>
</organism>
<comment type="caution">
    <text evidence="2">The sequence shown here is derived from an EMBL/GenBank/DDBJ whole genome shotgun (WGS) entry which is preliminary data.</text>
</comment>
<reference evidence="2 3" key="1">
    <citation type="submission" date="2023-10" db="EMBL/GenBank/DDBJ databases">
        <title>Genomes of two closely related lineages of the louse Polyplax serrata with different host specificities.</title>
        <authorList>
            <person name="Martinu J."/>
            <person name="Tarabai H."/>
            <person name="Stefka J."/>
            <person name="Hypsa V."/>
        </authorList>
    </citation>
    <scope>NUCLEOTIDE SEQUENCE [LARGE SCALE GENOMIC DNA]</scope>
    <source>
        <strain evidence="2">HR10_N</strain>
    </source>
</reference>
<protein>
    <submittedName>
        <fullName evidence="2">Uncharacterized protein</fullName>
    </submittedName>
</protein>
<dbReference type="AlphaFoldDB" id="A0AAN8NQP0"/>
<accession>A0AAN8NQP0</accession>